<organism evidence="7 8">
    <name type="scientific">Stereocaulon virgatum</name>
    <dbReference type="NCBI Taxonomy" id="373712"/>
    <lineage>
        <taxon>Eukaryota</taxon>
        <taxon>Fungi</taxon>
        <taxon>Dikarya</taxon>
        <taxon>Ascomycota</taxon>
        <taxon>Pezizomycotina</taxon>
        <taxon>Lecanoromycetes</taxon>
        <taxon>OSLEUM clade</taxon>
        <taxon>Lecanoromycetidae</taxon>
        <taxon>Lecanorales</taxon>
        <taxon>Lecanorineae</taxon>
        <taxon>Stereocaulaceae</taxon>
        <taxon>Stereocaulon</taxon>
    </lineage>
</organism>
<evidence type="ECO:0000313" key="8">
    <source>
        <dbReference type="Proteomes" id="UP001590950"/>
    </source>
</evidence>
<evidence type="ECO:0000256" key="1">
    <source>
        <dbReference type="ARBA" id="ARBA00004305"/>
    </source>
</evidence>
<evidence type="ECO:0000259" key="6">
    <source>
        <dbReference type="Pfam" id="PF25455"/>
    </source>
</evidence>
<dbReference type="InterPro" id="IPR045179">
    <property type="entry name" value="YgfZ/GcvT"/>
</dbReference>
<dbReference type="PANTHER" id="PTHR22602:SF0">
    <property type="entry name" value="TRANSFERASE CAF17, MITOCHONDRIAL-RELATED"/>
    <property type="match status" value="1"/>
</dbReference>
<keyword evidence="8" id="KW-1185">Reference proteome</keyword>
<evidence type="ECO:0000313" key="7">
    <source>
        <dbReference type="EMBL" id="KAL2048221.1"/>
    </source>
</evidence>
<accession>A0ABR4ARP1</accession>
<dbReference type="InterPro" id="IPR027266">
    <property type="entry name" value="TrmE/GcvT-like"/>
</dbReference>
<reference evidence="7 8" key="1">
    <citation type="submission" date="2024-09" db="EMBL/GenBank/DDBJ databases">
        <title>Rethinking Asexuality: The Enigmatic Case of Functional Sexual Genes in Lepraria (Stereocaulaceae).</title>
        <authorList>
            <person name="Doellman M."/>
            <person name="Sun Y."/>
            <person name="Barcenas-Pena A."/>
            <person name="Lumbsch H.T."/>
            <person name="Grewe F."/>
        </authorList>
    </citation>
    <scope>NUCLEOTIDE SEQUENCE [LARGE SCALE GENOMIC DNA]</scope>
    <source>
        <strain evidence="7 8">Mercado 3170</strain>
    </source>
</reference>
<evidence type="ECO:0000256" key="3">
    <source>
        <dbReference type="ARBA" id="ARBA00023128"/>
    </source>
</evidence>
<keyword evidence="2" id="KW-0809">Transit peptide</keyword>
<dbReference type="SUPFAM" id="SSF103025">
    <property type="entry name" value="Folate-binding domain"/>
    <property type="match status" value="1"/>
</dbReference>
<name>A0ABR4ARP1_9LECA</name>
<evidence type="ECO:0000256" key="2">
    <source>
        <dbReference type="ARBA" id="ARBA00022946"/>
    </source>
</evidence>
<comment type="subcellular location">
    <subcellularLocation>
        <location evidence="1">Mitochondrion matrix</location>
    </subcellularLocation>
</comment>
<comment type="caution">
    <text evidence="7">The sequence shown here is derived from an EMBL/GenBank/DDBJ whole genome shotgun (WGS) entry which is preliminary data.</text>
</comment>
<dbReference type="NCBIfam" id="TIGR03317">
    <property type="entry name" value="ygfZ_signature"/>
    <property type="match status" value="1"/>
</dbReference>
<dbReference type="InterPro" id="IPR017703">
    <property type="entry name" value="YgfZ/GCV_T_CS"/>
</dbReference>
<sequence>MPPLKPTSLPIKAPRRFQFRLRLCYRCQSTLASTSNPPPPPPTGYAPLPTRRLISLHGRDAPHFLQGLTTQNIPSSISTSGFYSAFLNASGRVLHDVFIYPAGHSKDYREALLRGDEEGDAGFLIEVDANEVEALAKHLKRFKIRAKVGIRVMEEGEWGIWQRWGGGGEQNASDIGCEDNRAPGMGHRIIMLGNGRPEGEGEVTVESYDLRRIMMGVAEGQSEILKESALPQESNIDYMGGIDFRKGCYVGQELTIRTHHTGVVRKRILPVQIYDTGGSSSPPQELSYNPDSDFVLPLRGSNISRVDKKGRSAGKWLGGLGNVGLALCRLEVMTDTVLTGEGSQWHPDHEFKVAWESEEGWEGGEVGIKAFVPSWHRGRAEAQKLHRH</sequence>
<dbReference type="PANTHER" id="PTHR22602">
    <property type="entry name" value="TRANSFERASE CAF17, MITOCHONDRIAL-RELATED"/>
    <property type="match status" value="1"/>
</dbReference>
<keyword evidence="3" id="KW-0496">Mitochondrion</keyword>
<gene>
    <name evidence="7" type="ORF">N7G274_000132</name>
</gene>
<evidence type="ECO:0000256" key="5">
    <source>
        <dbReference type="ARBA" id="ARBA00093637"/>
    </source>
</evidence>
<dbReference type="Pfam" id="PF25455">
    <property type="entry name" value="Beta-barrel_CAF17_C"/>
    <property type="match status" value="1"/>
</dbReference>
<protein>
    <recommendedName>
        <fullName evidence="5">Iron-sulfur cluster assembly factor IBA57 homolog, mitochondrial</fullName>
    </recommendedName>
</protein>
<evidence type="ECO:0000256" key="4">
    <source>
        <dbReference type="ARBA" id="ARBA00093447"/>
    </source>
</evidence>
<feature type="domain" description="CAF17 C-terminal" evidence="6">
    <location>
        <begin position="265"/>
        <end position="344"/>
    </location>
</feature>
<dbReference type="Proteomes" id="UP001590950">
    <property type="component" value="Unassembled WGS sequence"/>
</dbReference>
<dbReference type="EMBL" id="JBEFKJ010000001">
    <property type="protein sequence ID" value="KAL2048221.1"/>
    <property type="molecule type" value="Genomic_DNA"/>
</dbReference>
<comment type="similarity">
    <text evidence="4">Belongs to the GcvT family. CAF17/IBA57 subfamily.</text>
</comment>
<dbReference type="Gene3D" id="3.30.1360.120">
    <property type="entry name" value="Probable tRNA modification gtpase trme, domain 1"/>
    <property type="match status" value="2"/>
</dbReference>
<proteinExistence type="inferred from homology"/>
<dbReference type="InterPro" id="IPR057460">
    <property type="entry name" value="CAF17_C"/>
</dbReference>